<dbReference type="Gene3D" id="1.10.45.10">
    <property type="entry name" value="Vanillyl-alcohol Oxidase, Chain A, domain 4"/>
    <property type="match status" value="1"/>
</dbReference>
<dbReference type="EMBL" id="JAIMJA010000019">
    <property type="protein sequence ID" value="MCE2596418.1"/>
    <property type="molecule type" value="Genomic_DNA"/>
</dbReference>
<dbReference type="InterPro" id="IPR010031">
    <property type="entry name" value="FAD_lactone_oxidase-like"/>
</dbReference>
<accession>A0ABS8WFE7</accession>
<proteinExistence type="predicted"/>
<reference evidence="4 5" key="1">
    <citation type="journal article" date="2022" name="Environ. Microbiol. Rep.">
        <title>Eco-phylogenetic analyses reveal divergent evolution of vitamin B12 metabolism in the marine bacterial family 'Psychromonadaceae'.</title>
        <authorList>
            <person name="Jin X."/>
            <person name="Yang Y."/>
            <person name="Cao H."/>
            <person name="Gao B."/>
            <person name="Zhao Z."/>
        </authorList>
    </citation>
    <scope>NUCLEOTIDE SEQUENCE [LARGE SCALE GENOMIC DNA]</scope>
    <source>
        <strain evidence="4 5">MKS20</strain>
    </source>
</reference>
<evidence type="ECO:0000259" key="3">
    <source>
        <dbReference type="PROSITE" id="PS51387"/>
    </source>
</evidence>
<dbReference type="Pfam" id="PF04030">
    <property type="entry name" value="ALO"/>
    <property type="match status" value="1"/>
</dbReference>
<keyword evidence="1" id="KW-0285">Flavoprotein</keyword>
<sequence length="582" mass="66107">MPLKPDQFGLYHPASNDDVIALVNFAREHKKSVRTCGAAHSQSWAIYTDAAMLQPNVTNQSPPEVDSNEINIILDQMMKVEVVDCPLNIVRAQAGVHLGYDPSDITGQSSEQNSLLYQLWHNYKLTVSELGGITHQTVGGFISTGSAGGSLKYSFQDNIVGIHFVDGHGRLQYASRYKNIDLFYAAMVSMGLLGVIVAVDLQCEPAFNICGQEATVSYDECKFDMFGESKDKPSLLDFFNSVDYGRVNWWPQPGVNRLLPWQAQRQQQVVGFSPRPYEEFTSYPEAAEPVISIIYAILGNLDSPIRLYEKVQTGIIALEKVINSITDYSQFGIFAPLFEKIIEALKDVSPLAFVALIEKERGWIKQNLPVILQQIINVFQSLDSNKLGKLKGTPQVFQDHAPLGLPMDNEASDELLDIEFSELWFPVGRTNEVMQVLRDYFDSAENDQEKLTRTGLFTIEVYMAKACQAWMGMGYSDQMDEWKEGAVRFEPLWFVDFDEDPALAFYPQFWQLFKDKGIPYRLHWGKMLPNLGQPGSHEWMDYVRQQYPKLADFLALRAELDPEQIFVSDYWRGHLKIERNGH</sequence>
<evidence type="ECO:0000313" key="4">
    <source>
        <dbReference type="EMBL" id="MCE2596418.1"/>
    </source>
</evidence>
<dbReference type="Gene3D" id="3.30.43.10">
    <property type="entry name" value="Uridine Diphospho-n-acetylenolpyruvylglucosamine Reductase, domain 2"/>
    <property type="match status" value="1"/>
</dbReference>
<name>A0ABS8WFE7_9GAMM</name>
<evidence type="ECO:0000256" key="1">
    <source>
        <dbReference type="ARBA" id="ARBA00022827"/>
    </source>
</evidence>
<dbReference type="PANTHER" id="PTHR43762:SF1">
    <property type="entry name" value="D-ARABINONO-1,4-LACTONE OXIDASE"/>
    <property type="match status" value="1"/>
</dbReference>
<comment type="caution">
    <text evidence="4">The sequence shown here is derived from an EMBL/GenBank/DDBJ whole genome shotgun (WGS) entry which is preliminary data.</text>
</comment>
<dbReference type="InterPro" id="IPR016169">
    <property type="entry name" value="FAD-bd_PCMH_sub2"/>
</dbReference>
<dbReference type="Gene3D" id="3.30.70.2520">
    <property type="match status" value="1"/>
</dbReference>
<dbReference type="InterPro" id="IPR036318">
    <property type="entry name" value="FAD-bd_PCMH-like_sf"/>
</dbReference>
<dbReference type="Proteomes" id="UP001201273">
    <property type="component" value="Unassembled WGS sequence"/>
</dbReference>
<dbReference type="InterPro" id="IPR016166">
    <property type="entry name" value="FAD-bd_PCMH"/>
</dbReference>
<dbReference type="SUPFAM" id="SSF56176">
    <property type="entry name" value="FAD-binding/transporter-associated domain-like"/>
    <property type="match status" value="1"/>
</dbReference>
<evidence type="ECO:0000313" key="5">
    <source>
        <dbReference type="Proteomes" id="UP001201273"/>
    </source>
</evidence>
<gene>
    <name evidence="4" type="ORF">K6Y31_16605</name>
</gene>
<protein>
    <recommendedName>
        <fullName evidence="3">FAD-binding PCMH-type domain-containing protein</fullName>
    </recommendedName>
</protein>
<dbReference type="InterPro" id="IPR007173">
    <property type="entry name" value="ALO_C"/>
</dbReference>
<feature type="domain" description="FAD-binding PCMH-type" evidence="3">
    <location>
        <begin position="3"/>
        <end position="206"/>
    </location>
</feature>
<keyword evidence="1" id="KW-0274">FAD</keyword>
<dbReference type="InterPro" id="IPR016171">
    <property type="entry name" value="Vanillyl_alc_oxidase_C-sub2"/>
</dbReference>
<dbReference type="InterPro" id="IPR016167">
    <property type="entry name" value="FAD-bd_PCMH_sub1"/>
</dbReference>
<dbReference type="RefSeq" id="WP_233054061.1">
    <property type="nucleotide sequence ID" value="NZ_JAIMJA010000019.1"/>
</dbReference>
<dbReference type="PANTHER" id="PTHR43762">
    <property type="entry name" value="L-GULONOLACTONE OXIDASE"/>
    <property type="match status" value="1"/>
</dbReference>
<keyword evidence="2" id="KW-0560">Oxidoreductase</keyword>
<evidence type="ECO:0000256" key="2">
    <source>
        <dbReference type="ARBA" id="ARBA00023002"/>
    </source>
</evidence>
<keyword evidence="5" id="KW-1185">Reference proteome</keyword>
<dbReference type="PROSITE" id="PS51387">
    <property type="entry name" value="FAD_PCMH"/>
    <property type="match status" value="1"/>
</dbReference>
<organism evidence="4 5">
    <name type="scientific">Motilimonas cestriensis</name>
    <dbReference type="NCBI Taxonomy" id="2742685"/>
    <lineage>
        <taxon>Bacteria</taxon>
        <taxon>Pseudomonadati</taxon>
        <taxon>Pseudomonadota</taxon>
        <taxon>Gammaproteobacteria</taxon>
        <taxon>Alteromonadales</taxon>
        <taxon>Alteromonadales genera incertae sedis</taxon>
        <taxon>Motilimonas</taxon>
    </lineage>
</organism>
<dbReference type="Gene3D" id="3.30.465.10">
    <property type="match status" value="1"/>
</dbReference>